<dbReference type="Pfam" id="PF18942">
    <property type="entry name" value="DUF5689"/>
    <property type="match status" value="2"/>
</dbReference>
<feature type="transmembrane region" description="Helical" evidence="1">
    <location>
        <begin position="12"/>
        <end position="30"/>
    </location>
</feature>
<dbReference type="Proteomes" id="UP000598971">
    <property type="component" value="Unassembled WGS sequence"/>
</dbReference>
<evidence type="ECO:0000256" key="1">
    <source>
        <dbReference type="SAM" id="Phobius"/>
    </source>
</evidence>
<dbReference type="RefSeq" id="WP_171607544.1">
    <property type="nucleotide sequence ID" value="NZ_WHPF01000006.1"/>
</dbReference>
<comment type="caution">
    <text evidence="3">The sequence shown here is derived from an EMBL/GenBank/DDBJ whole genome shotgun (WGS) entry which is preliminary data.</text>
</comment>
<evidence type="ECO:0000313" key="4">
    <source>
        <dbReference type="Proteomes" id="UP000598971"/>
    </source>
</evidence>
<protein>
    <recommendedName>
        <fullName evidence="2">LTD domain-containing protein</fullName>
    </recommendedName>
</protein>
<gene>
    <name evidence="3" type="ORF">GD597_09065</name>
</gene>
<dbReference type="InterPro" id="IPR043744">
    <property type="entry name" value="DUF5689"/>
</dbReference>
<dbReference type="PROSITE" id="PS51841">
    <property type="entry name" value="LTD"/>
    <property type="match status" value="1"/>
</dbReference>
<keyword evidence="4" id="KW-1185">Reference proteome</keyword>
<feature type="domain" description="LTD" evidence="2">
    <location>
        <begin position="503"/>
        <end position="621"/>
    </location>
</feature>
<dbReference type="EMBL" id="WHPF01000006">
    <property type="protein sequence ID" value="NNV55607.1"/>
    <property type="molecule type" value="Genomic_DNA"/>
</dbReference>
<reference evidence="3" key="1">
    <citation type="submission" date="2019-10" db="EMBL/GenBank/DDBJ databases">
        <title>Draft genome sequence of Panacibacter sp. KCS-6.</title>
        <authorList>
            <person name="Yim K.J."/>
        </authorList>
    </citation>
    <scope>NUCLEOTIDE SEQUENCE</scope>
    <source>
        <strain evidence="3">KCS-6</strain>
    </source>
</reference>
<evidence type="ECO:0000313" key="3">
    <source>
        <dbReference type="EMBL" id="NNV55607.1"/>
    </source>
</evidence>
<organism evidence="3 4">
    <name type="scientific">Limnovirga soli</name>
    <dbReference type="NCBI Taxonomy" id="2656915"/>
    <lineage>
        <taxon>Bacteria</taxon>
        <taxon>Pseudomonadati</taxon>
        <taxon>Bacteroidota</taxon>
        <taxon>Chitinophagia</taxon>
        <taxon>Chitinophagales</taxon>
        <taxon>Chitinophagaceae</taxon>
        <taxon>Limnovirga</taxon>
    </lineage>
</organism>
<evidence type="ECO:0000259" key="2">
    <source>
        <dbReference type="PROSITE" id="PS51841"/>
    </source>
</evidence>
<dbReference type="AlphaFoldDB" id="A0A8J8JR90"/>
<name>A0A8J8JR90_9BACT</name>
<dbReference type="Pfam" id="PF00932">
    <property type="entry name" value="LTD"/>
    <property type="match status" value="1"/>
</dbReference>
<dbReference type="PROSITE" id="PS51257">
    <property type="entry name" value="PROKAR_LIPOPROTEIN"/>
    <property type="match status" value="1"/>
</dbReference>
<keyword evidence="1" id="KW-0812">Transmembrane</keyword>
<keyword evidence="1" id="KW-0472">Membrane</keyword>
<accession>A0A8J8JR90</accession>
<dbReference type="InterPro" id="IPR001322">
    <property type="entry name" value="Lamin_tail_dom"/>
</dbReference>
<proteinExistence type="predicted"/>
<sequence length="675" mass="70231">MQIRNWKTKRTLSWLSLFVFIITLSIIVVSCNKKFDEPPSYVGPNITPDLAISDLKAMHTNGGLELITEDKTIGGVVVADDLSGNFYKTIVIQDETGGIQIKLDGFDLYTQYPVGRMVYIKVKGLYLGDYNKLLQLGGGIDNTVSPARLGYLASTLFDQYIIKGSLNNVITPKVVKVADLNDSYQNTLIQLDNFEFATGDTSKQFADVTLTASAINYTIKSCGGESIILRNSSYADFAGYDLPNGNGSILAIYTVFGSTKQLNIRDSSDVKFYNTRCGGGGGGGGGTGSIISISDLRALYTGTEVSLGSYQVKGIVISDAGSKNISAGNIILQDGAKGIALYFGSSAATSNFLIGDSLVVDITGGTLKQFSGSLEVVLPSSSLPNTKAGTGKTVTPQTLTVSQFNSAMPDIEYTLVKFVDATASGNATYSGNNTLTDASGSTTMYTKTGSSGATFGGDALPTTAKTWVGYGSMFNSTKQFSIRNTADVTDGGSNGGGGGGGGGTGTADLIFSEYIEGSSNNKYIEIYNAGSAAADLSRYIVKLYANGTTTATNSAKLDTLVGSSTLAPGAILVLKQPSAVLALPGGVTAFSSSVCNFNGDDALTIEKDGTVIDVFGTVGTDPGTSWTVAGSTSGAADKTVRRKSTVTAGNTDWASSSANEWDLASTDDVSNLGSR</sequence>
<keyword evidence="1" id="KW-1133">Transmembrane helix</keyword>